<dbReference type="InterPro" id="IPR040090">
    <property type="entry name" value="TXNDC16"/>
</dbReference>
<dbReference type="Pfam" id="PF13848">
    <property type="entry name" value="Thioredoxin_6"/>
    <property type="match status" value="1"/>
</dbReference>
<dbReference type="EMBL" id="JAERUA010000009">
    <property type="protein sequence ID" value="KAI1895281.1"/>
    <property type="molecule type" value="Genomic_DNA"/>
</dbReference>
<dbReference type="Pfam" id="PF00085">
    <property type="entry name" value="Thioredoxin"/>
    <property type="match status" value="1"/>
</dbReference>
<evidence type="ECO:0000313" key="8">
    <source>
        <dbReference type="Proteomes" id="UP000829720"/>
    </source>
</evidence>
<dbReference type="Pfam" id="PF24509">
    <property type="entry name" value="TXNDC16_2nd"/>
    <property type="match status" value="1"/>
</dbReference>
<proteinExistence type="predicted"/>
<comment type="caution">
    <text evidence="7">The sequence shown here is derived from an EMBL/GenBank/DDBJ whole genome shotgun (WGS) entry which is preliminary data.</text>
</comment>
<feature type="domain" description="Thioredoxin" evidence="3">
    <location>
        <begin position="397"/>
        <end position="495"/>
    </location>
</feature>
<feature type="chain" id="PRO_5035910941" description="Thioredoxin domain-containing protein" evidence="2">
    <location>
        <begin position="21"/>
        <end position="815"/>
    </location>
</feature>
<dbReference type="Pfam" id="PF24508">
    <property type="entry name" value="TXNDC16_N"/>
    <property type="match status" value="1"/>
</dbReference>
<gene>
    <name evidence="7" type="ORF">AGOR_G00104680</name>
</gene>
<evidence type="ECO:0000256" key="2">
    <source>
        <dbReference type="SAM" id="SignalP"/>
    </source>
</evidence>
<evidence type="ECO:0000259" key="4">
    <source>
        <dbReference type="Pfam" id="PF24508"/>
    </source>
</evidence>
<feature type="region of interest" description="Disordered" evidence="1">
    <location>
        <begin position="764"/>
        <end position="815"/>
    </location>
</feature>
<dbReference type="InterPro" id="IPR057645">
    <property type="entry name" value="TXNDC16_3rd"/>
</dbReference>
<feature type="domain" description="TXNDC16 third thioredoxin-like" evidence="6">
    <location>
        <begin position="251"/>
        <end position="343"/>
    </location>
</feature>
<dbReference type="Gene3D" id="3.40.30.10">
    <property type="entry name" value="Glutaredoxin"/>
    <property type="match status" value="2"/>
</dbReference>
<dbReference type="AlphaFoldDB" id="A0A8T3DEP2"/>
<name>A0A8T3DEP2_9TELE</name>
<dbReference type="PANTHER" id="PTHR22699">
    <property type="entry name" value="THIOREDOXIN DOMAIN-CONTAINING PROTEIN 16"/>
    <property type="match status" value="1"/>
</dbReference>
<dbReference type="Pfam" id="PF24510">
    <property type="entry name" value="TXNDC16_3rd"/>
    <property type="match status" value="1"/>
</dbReference>
<dbReference type="OrthoDB" id="427280at2759"/>
<evidence type="ECO:0000259" key="3">
    <source>
        <dbReference type="Pfam" id="PF00085"/>
    </source>
</evidence>
<evidence type="ECO:0000259" key="6">
    <source>
        <dbReference type="Pfam" id="PF24510"/>
    </source>
</evidence>
<dbReference type="InterPro" id="IPR057642">
    <property type="entry name" value="TXNDC16_2nd"/>
</dbReference>
<dbReference type="SUPFAM" id="SSF52833">
    <property type="entry name" value="Thioredoxin-like"/>
    <property type="match status" value="2"/>
</dbReference>
<evidence type="ECO:0008006" key="9">
    <source>
        <dbReference type="Google" id="ProtNLM"/>
    </source>
</evidence>
<dbReference type="InterPro" id="IPR036249">
    <property type="entry name" value="Thioredoxin-like_sf"/>
</dbReference>
<protein>
    <recommendedName>
        <fullName evidence="9">Thioredoxin domain-containing protein</fullName>
    </recommendedName>
</protein>
<feature type="signal peptide" evidence="2">
    <location>
        <begin position="1"/>
        <end position="20"/>
    </location>
</feature>
<accession>A0A8T3DEP2</accession>
<keyword evidence="2" id="KW-0732">Signal</keyword>
<dbReference type="InterPro" id="IPR013766">
    <property type="entry name" value="Thioredoxin_domain"/>
</dbReference>
<evidence type="ECO:0000256" key="1">
    <source>
        <dbReference type="SAM" id="MobiDB-lite"/>
    </source>
</evidence>
<evidence type="ECO:0000313" key="7">
    <source>
        <dbReference type="EMBL" id="KAI1895281.1"/>
    </source>
</evidence>
<feature type="domain" description="TXNDC16 second thioredoxin-like" evidence="5">
    <location>
        <begin position="129"/>
        <end position="250"/>
    </location>
</feature>
<feature type="domain" description="TXNDC16 N-terminal" evidence="4">
    <location>
        <begin position="25"/>
        <end position="128"/>
    </location>
</feature>
<dbReference type="InterPro" id="IPR057639">
    <property type="entry name" value="TXNDC16_N"/>
</dbReference>
<dbReference type="Proteomes" id="UP000829720">
    <property type="component" value="Unassembled WGS sequence"/>
</dbReference>
<sequence>MAWAYFILFIQCILVNQSAAVETSKLMEHSKASFFESLHSGKTSFVYFGNEVNPTIALFLEHLEKSADALEDYGISVAKVNCTKERVPKYCSGEKVMKKVYLFRGSNVLKNFDTDTVFDVDAIVAHVLFAVLFNEVKYVQTPGELQSIERIAKGLADVVLAYVQILGLPEHRAVMETTFVYGAKYQFVLTTGGSMLKHMGVEDPSTLQSGLWFLHCKDVKRRSDPCHYTPLKRPLTTLNIYTFLQLMEAPLVTEAHAHPSKVETVHSHLRMPLLFLFTQADTLALDRNTAESLAWRLRGEVGVVLIHREAVADVETPKDINAAYRAPGEVSPVKFFTMRNIEEVVSLVREKSVPYDQEEDQEEEKEDWAVLDVLDDEVAESVYRDRDQGLDLDLILDLTSDTFISAVTGFGHTVVLFFVKWDAVSMAFMQSFLEVADKLEGVVDVQLAGLDCGEWTDICSSERITVFPTVRMYHPGQPVQTYRGMLGSEGLSRFIMLARISAPVTLSSEDEARSFLAGELYHEHANLSSVRVLGLFSSSPDTGKEVFEEAAKLLRGEALLGLLENTQAEKWAEDYSVKLPVMLVSRGPSSHIEPHSIFISTAEQLVSAIQSAVLDSFPELTVENLPAYLALRKPLLLLFLGAGEERGDQSEGVRGELRKLQSAGKMDSYLPCWMHLDRTPSGRVVLESYLGSVPPLPALVLCQLDSAGEVFHYPPEQPLLSETILQWLQRVDNKEEEPAGVILDEEWGPPVPFHDFLSVMDQEAPGYATQKMPKRKMGEREKREEVRGKEVHAGERETQKHKPPQSPAPHEHTEL</sequence>
<keyword evidence="8" id="KW-1185">Reference proteome</keyword>
<dbReference type="PANTHER" id="PTHR22699:SF1">
    <property type="entry name" value="THIOREDOXIN DOMAIN-CONTAINING PROTEIN 16"/>
    <property type="match status" value="1"/>
</dbReference>
<organism evidence="7 8">
    <name type="scientific">Albula goreensis</name>
    <dbReference type="NCBI Taxonomy" id="1534307"/>
    <lineage>
        <taxon>Eukaryota</taxon>
        <taxon>Metazoa</taxon>
        <taxon>Chordata</taxon>
        <taxon>Craniata</taxon>
        <taxon>Vertebrata</taxon>
        <taxon>Euteleostomi</taxon>
        <taxon>Actinopterygii</taxon>
        <taxon>Neopterygii</taxon>
        <taxon>Teleostei</taxon>
        <taxon>Albuliformes</taxon>
        <taxon>Albulidae</taxon>
        <taxon>Albula</taxon>
    </lineage>
</organism>
<reference evidence="7" key="1">
    <citation type="submission" date="2021-01" db="EMBL/GenBank/DDBJ databases">
        <authorList>
            <person name="Zahm M."/>
            <person name="Roques C."/>
            <person name="Cabau C."/>
            <person name="Klopp C."/>
            <person name="Donnadieu C."/>
            <person name="Jouanno E."/>
            <person name="Lampietro C."/>
            <person name="Louis A."/>
            <person name="Herpin A."/>
            <person name="Echchiki A."/>
            <person name="Berthelot C."/>
            <person name="Parey E."/>
            <person name="Roest-Crollius H."/>
            <person name="Braasch I."/>
            <person name="Postlethwait J."/>
            <person name="Bobe J."/>
            <person name="Montfort J."/>
            <person name="Bouchez O."/>
            <person name="Begum T."/>
            <person name="Mejri S."/>
            <person name="Adams A."/>
            <person name="Chen W.-J."/>
            <person name="Guiguen Y."/>
        </authorList>
    </citation>
    <scope>NUCLEOTIDE SEQUENCE</scope>
    <source>
        <tissue evidence="7">Blood</tissue>
    </source>
</reference>
<dbReference type="CDD" id="cd02961">
    <property type="entry name" value="PDI_a_family"/>
    <property type="match status" value="1"/>
</dbReference>
<feature type="compositionally biased region" description="Basic and acidic residues" evidence="1">
    <location>
        <begin position="776"/>
        <end position="800"/>
    </location>
</feature>
<evidence type="ECO:0000259" key="5">
    <source>
        <dbReference type="Pfam" id="PF24509"/>
    </source>
</evidence>